<accession>A0A225DQQ5</accession>
<feature type="compositionally biased region" description="Basic and acidic residues" evidence="1">
    <location>
        <begin position="19"/>
        <end position="33"/>
    </location>
</feature>
<organism evidence="2 3">
    <name type="scientific">Fimbriiglobus ruber</name>
    <dbReference type="NCBI Taxonomy" id="1908690"/>
    <lineage>
        <taxon>Bacteria</taxon>
        <taxon>Pseudomonadati</taxon>
        <taxon>Planctomycetota</taxon>
        <taxon>Planctomycetia</taxon>
        <taxon>Gemmatales</taxon>
        <taxon>Gemmataceae</taxon>
        <taxon>Fimbriiglobus</taxon>
    </lineage>
</organism>
<evidence type="ECO:0000256" key="1">
    <source>
        <dbReference type="SAM" id="MobiDB-lite"/>
    </source>
</evidence>
<keyword evidence="3" id="KW-1185">Reference proteome</keyword>
<gene>
    <name evidence="2" type="ORF">FRUB_06052</name>
</gene>
<proteinExistence type="predicted"/>
<reference evidence="3" key="1">
    <citation type="submission" date="2017-06" db="EMBL/GenBank/DDBJ databases">
        <title>Genome analysis of Fimbriiglobus ruber SP5, the first member of the order Planctomycetales with confirmed chitinolytic capability.</title>
        <authorList>
            <person name="Ravin N.V."/>
            <person name="Rakitin A.L."/>
            <person name="Ivanova A.A."/>
            <person name="Beletsky A.V."/>
            <person name="Kulichevskaya I.S."/>
            <person name="Mardanov A.V."/>
            <person name="Dedysh S.N."/>
        </authorList>
    </citation>
    <scope>NUCLEOTIDE SEQUENCE [LARGE SCALE GENOMIC DNA]</scope>
    <source>
        <strain evidence="3">SP5</strain>
    </source>
</reference>
<name>A0A225DQQ5_9BACT</name>
<feature type="compositionally biased region" description="Polar residues" evidence="1">
    <location>
        <begin position="1"/>
        <end position="12"/>
    </location>
</feature>
<dbReference type="EMBL" id="NIDE01000010">
    <property type="protein sequence ID" value="OWK39489.1"/>
    <property type="molecule type" value="Genomic_DNA"/>
</dbReference>
<feature type="region of interest" description="Disordered" evidence="1">
    <location>
        <begin position="1"/>
        <end position="33"/>
    </location>
</feature>
<evidence type="ECO:0000313" key="2">
    <source>
        <dbReference type="EMBL" id="OWK39489.1"/>
    </source>
</evidence>
<dbReference type="AlphaFoldDB" id="A0A225DQQ5"/>
<protein>
    <submittedName>
        <fullName evidence="2">Uncharacterized protein</fullName>
    </submittedName>
</protein>
<sequence length="53" mass="6165">MTETEWLSSTDPTPMLEFLRGKASDRKRDEEYHQDDVLAKTRTCEETGVSLLF</sequence>
<evidence type="ECO:0000313" key="3">
    <source>
        <dbReference type="Proteomes" id="UP000214646"/>
    </source>
</evidence>
<comment type="caution">
    <text evidence="2">The sequence shown here is derived from an EMBL/GenBank/DDBJ whole genome shotgun (WGS) entry which is preliminary data.</text>
</comment>
<dbReference type="Proteomes" id="UP000214646">
    <property type="component" value="Unassembled WGS sequence"/>
</dbReference>